<name>A0A024UM04_9STRA</name>
<evidence type="ECO:0000256" key="1">
    <source>
        <dbReference type="SAM" id="MobiDB-lite"/>
    </source>
</evidence>
<gene>
    <name evidence="2" type="ORF">H310_03002</name>
</gene>
<organism evidence="2">
    <name type="scientific">Aphanomyces invadans</name>
    <dbReference type="NCBI Taxonomy" id="157072"/>
    <lineage>
        <taxon>Eukaryota</taxon>
        <taxon>Sar</taxon>
        <taxon>Stramenopiles</taxon>
        <taxon>Oomycota</taxon>
        <taxon>Saprolegniomycetes</taxon>
        <taxon>Saprolegniales</taxon>
        <taxon>Verrucalvaceae</taxon>
        <taxon>Aphanomyces</taxon>
    </lineage>
</organism>
<dbReference type="GeneID" id="20080052"/>
<dbReference type="RefSeq" id="XP_008864946.1">
    <property type="nucleotide sequence ID" value="XM_008866724.1"/>
</dbReference>
<reference evidence="2" key="1">
    <citation type="submission" date="2013-12" db="EMBL/GenBank/DDBJ databases">
        <title>The Genome Sequence of Aphanomyces invadans NJM9701.</title>
        <authorList>
            <consortium name="The Broad Institute Genomics Platform"/>
            <person name="Russ C."/>
            <person name="Tyler B."/>
            <person name="van West P."/>
            <person name="Dieguez-Uribeondo J."/>
            <person name="Young S.K."/>
            <person name="Zeng Q."/>
            <person name="Gargeya S."/>
            <person name="Fitzgerald M."/>
            <person name="Abouelleil A."/>
            <person name="Alvarado L."/>
            <person name="Chapman S.B."/>
            <person name="Gainer-Dewar J."/>
            <person name="Goldberg J."/>
            <person name="Griggs A."/>
            <person name="Gujja S."/>
            <person name="Hansen M."/>
            <person name="Howarth C."/>
            <person name="Imamovic A."/>
            <person name="Ireland A."/>
            <person name="Larimer J."/>
            <person name="McCowan C."/>
            <person name="Murphy C."/>
            <person name="Pearson M."/>
            <person name="Poon T.W."/>
            <person name="Priest M."/>
            <person name="Roberts A."/>
            <person name="Saif S."/>
            <person name="Shea T."/>
            <person name="Sykes S."/>
            <person name="Wortman J."/>
            <person name="Nusbaum C."/>
            <person name="Birren B."/>
        </authorList>
    </citation>
    <scope>NUCLEOTIDE SEQUENCE [LARGE SCALE GENOMIC DNA]</scope>
    <source>
        <strain evidence="2">NJM9701</strain>
    </source>
</reference>
<sequence>MEAIEQKLWLRRYKRFDPFYEALLRSPPSTLAMATGKLSIGSPTFSLAKVYATRELTRPITPTTVDIPGTIDALLGLQQPDGRWKLDAAFHHVMHNLVPPCPSGVGAAMWATACAVTTLRRQPDAFDKLERPCERGLAQVENQVFEWAKHELPSIPLDANLEARPVAGPSLQETMLRNQPPSTNDETIDDLYRAVAVQPAKKRSAKFEPDAVSARIVRQLDAASATAVAYGLKREFSPKVGTSNRHYQVGDWVECCWRRPLHASSAVQATRQDEWSRARIAHVYTEEQSAVDVVFQDNRKEHQRRVPLDCIRRPNSVKPSRSQVLRDLQARWVQEPLPLKDELQRLAKIAGRDNVRSPTWCELSRRSTSPKNSQTFRSCHTRSSLTLPTLEEPRALDTPGHSAQDSPSTVPMLPPSHAAAIEAILAYEKCLAKVPSVLQPCCHLYKTARLFGDRLHAFDAWMPVALELVEATATAVDLVYALERSIQHPSSHGNQTHSTYTPFLWFGRPFLTSVAHGLEMLAASAELVRWVPSLCRR</sequence>
<evidence type="ECO:0000313" key="2">
    <source>
        <dbReference type="EMBL" id="ETW06872.1"/>
    </source>
</evidence>
<dbReference type="EMBL" id="KI913955">
    <property type="protein sequence ID" value="ETW06871.1"/>
    <property type="molecule type" value="Genomic_DNA"/>
</dbReference>
<dbReference type="AlphaFoldDB" id="A0A024UM04"/>
<protein>
    <submittedName>
        <fullName evidence="2">Uncharacterized protein</fullName>
    </submittedName>
</protein>
<proteinExistence type="predicted"/>
<dbReference type="RefSeq" id="XP_008864947.1">
    <property type="nucleotide sequence ID" value="XM_008866725.1"/>
</dbReference>
<accession>A0A024UM04</accession>
<dbReference type="OrthoDB" id="189929at2759"/>
<dbReference type="EMBL" id="KI913955">
    <property type="protein sequence ID" value="ETW06872.1"/>
    <property type="molecule type" value="Genomic_DNA"/>
</dbReference>
<feature type="region of interest" description="Disordered" evidence="1">
    <location>
        <begin position="388"/>
        <end position="411"/>
    </location>
</feature>
<dbReference type="VEuPathDB" id="FungiDB:H310_03002"/>